<protein>
    <submittedName>
        <fullName evidence="1">Uncharacterized protein</fullName>
    </submittedName>
</protein>
<comment type="caution">
    <text evidence="1">The sequence shown here is derived from an EMBL/GenBank/DDBJ whole genome shotgun (WGS) entry which is preliminary data.</text>
</comment>
<evidence type="ECO:0000313" key="2">
    <source>
        <dbReference type="Proteomes" id="UP000828941"/>
    </source>
</evidence>
<dbReference type="Proteomes" id="UP000828941">
    <property type="component" value="Chromosome 10"/>
</dbReference>
<proteinExistence type="predicted"/>
<accession>A0ACB9LYS8</accession>
<gene>
    <name evidence="1" type="ORF">L6164_024763</name>
</gene>
<organism evidence="1 2">
    <name type="scientific">Bauhinia variegata</name>
    <name type="common">Purple orchid tree</name>
    <name type="synonym">Phanera variegata</name>
    <dbReference type="NCBI Taxonomy" id="167791"/>
    <lineage>
        <taxon>Eukaryota</taxon>
        <taxon>Viridiplantae</taxon>
        <taxon>Streptophyta</taxon>
        <taxon>Embryophyta</taxon>
        <taxon>Tracheophyta</taxon>
        <taxon>Spermatophyta</taxon>
        <taxon>Magnoliopsida</taxon>
        <taxon>eudicotyledons</taxon>
        <taxon>Gunneridae</taxon>
        <taxon>Pentapetalae</taxon>
        <taxon>rosids</taxon>
        <taxon>fabids</taxon>
        <taxon>Fabales</taxon>
        <taxon>Fabaceae</taxon>
        <taxon>Cercidoideae</taxon>
        <taxon>Cercideae</taxon>
        <taxon>Bauhiniinae</taxon>
        <taxon>Bauhinia</taxon>
    </lineage>
</organism>
<dbReference type="EMBL" id="CM039435">
    <property type="protein sequence ID" value="KAI4316823.1"/>
    <property type="molecule type" value="Genomic_DNA"/>
</dbReference>
<evidence type="ECO:0000313" key="1">
    <source>
        <dbReference type="EMBL" id="KAI4316823.1"/>
    </source>
</evidence>
<sequence length="164" mass="16636">MANISFVLVLLLSLALPFRTVSDESSWGNVLNQAQQAGLSPEDIEKAKKAMDNGEASTPSLWADFVKLKGSVGGSSANAPEVEPLLEADIDSSPTEAPNEAPRASAPRAASPLGHAPRASAPEAAAPKAQAQAPSGKAPRASAPQAEAATPKAQAPKAPTPQAN</sequence>
<keyword evidence="2" id="KW-1185">Reference proteome</keyword>
<reference evidence="1 2" key="1">
    <citation type="journal article" date="2022" name="DNA Res.">
        <title>Chromosomal-level genome assembly of the orchid tree Bauhinia variegata (Leguminosae; Cercidoideae) supports the allotetraploid origin hypothesis of Bauhinia.</title>
        <authorList>
            <person name="Zhong Y."/>
            <person name="Chen Y."/>
            <person name="Zheng D."/>
            <person name="Pang J."/>
            <person name="Liu Y."/>
            <person name="Luo S."/>
            <person name="Meng S."/>
            <person name="Qian L."/>
            <person name="Wei D."/>
            <person name="Dai S."/>
            <person name="Zhou R."/>
        </authorList>
    </citation>
    <scope>NUCLEOTIDE SEQUENCE [LARGE SCALE GENOMIC DNA]</scope>
    <source>
        <strain evidence="1">BV-YZ2020</strain>
    </source>
</reference>
<name>A0ACB9LYS8_BAUVA</name>